<accession>A0AAI9GFQ8</accession>
<reference evidence="2" key="1">
    <citation type="submission" date="2023-12" db="EMBL/GenBank/DDBJ databases">
        <authorList>
            <consortium name="Clinical and Environmental Microbiology Branch: Whole genome sequencing antimicrobial resistance pathogens in the healthcare setting"/>
        </authorList>
    </citation>
    <scope>NUCLEOTIDE SEQUENCE</scope>
    <source>
        <strain evidence="2">Clinical</strain>
    </source>
</reference>
<name>A0AAI9GFQ8_9ENTR</name>
<dbReference type="GO" id="GO:0003677">
    <property type="term" value="F:DNA binding"/>
    <property type="evidence" value="ECO:0007669"/>
    <property type="project" value="InterPro"/>
</dbReference>
<organism evidence="2 3">
    <name type="scientific">Enterobacter hormaechei subsp. hoffmannii</name>
    <dbReference type="NCBI Taxonomy" id="1812934"/>
    <lineage>
        <taxon>Bacteria</taxon>
        <taxon>Pseudomonadati</taxon>
        <taxon>Pseudomonadota</taxon>
        <taxon>Gammaproteobacteria</taxon>
        <taxon>Enterobacterales</taxon>
        <taxon>Enterobacteriaceae</taxon>
        <taxon>Enterobacter</taxon>
        <taxon>Enterobacter cloacae complex</taxon>
    </lineage>
</organism>
<sequence>MKVKGIPFNQVKEELLNTPEAIRGYEDADKELAMVEMLYEMREKAGLTKSALAERMGLQPSAISRLESNPLGASMKTLTRYAKACGASIDIHAVY</sequence>
<dbReference type="EMBL" id="ABPNFY010000023">
    <property type="protein sequence ID" value="EMB2809570.1"/>
    <property type="molecule type" value="Genomic_DNA"/>
</dbReference>
<proteinExistence type="predicted"/>
<dbReference type="PROSITE" id="PS50943">
    <property type="entry name" value="HTH_CROC1"/>
    <property type="match status" value="1"/>
</dbReference>
<comment type="caution">
    <text evidence="2">The sequence shown here is derived from an EMBL/GenBank/DDBJ whole genome shotgun (WGS) entry which is preliminary data.</text>
</comment>
<dbReference type="CDD" id="cd00093">
    <property type="entry name" value="HTH_XRE"/>
    <property type="match status" value="1"/>
</dbReference>
<dbReference type="InterPro" id="IPR010982">
    <property type="entry name" value="Lambda_DNA-bd_dom_sf"/>
</dbReference>
<evidence type="ECO:0000313" key="3">
    <source>
        <dbReference type="Proteomes" id="UP001289659"/>
    </source>
</evidence>
<dbReference type="InterPro" id="IPR001387">
    <property type="entry name" value="Cro/C1-type_HTH"/>
</dbReference>
<dbReference type="Pfam" id="PF01381">
    <property type="entry name" value="HTH_3"/>
    <property type="match status" value="1"/>
</dbReference>
<dbReference type="Gene3D" id="1.10.260.40">
    <property type="entry name" value="lambda repressor-like DNA-binding domains"/>
    <property type="match status" value="1"/>
</dbReference>
<evidence type="ECO:0000259" key="1">
    <source>
        <dbReference type="PROSITE" id="PS50943"/>
    </source>
</evidence>
<dbReference type="AlphaFoldDB" id="A0AAI9GFQ8"/>
<gene>
    <name evidence="2" type="ORF">U8038_004551</name>
</gene>
<protein>
    <submittedName>
        <fullName evidence="2">Helix-turn-helix transcriptional regulator</fullName>
    </submittedName>
</protein>
<dbReference type="Proteomes" id="UP001289659">
    <property type="component" value="Unassembled WGS sequence"/>
</dbReference>
<dbReference type="SUPFAM" id="SSF47413">
    <property type="entry name" value="lambda repressor-like DNA-binding domains"/>
    <property type="match status" value="1"/>
</dbReference>
<dbReference type="SMART" id="SM00530">
    <property type="entry name" value="HTH_XRE"/>
    <property type="match status" value="1"/>
</dbReference>
<evidence type="ECO:0000313" key="2">
    <source>
        <dbReference type="EMBL" id="EMB2809570.1"/>
    </source>
</evidence>
<dbReference type="RefSeq" id="WP_045270126.1">
    <property type="nucleotide sequence ID" value="NZ_JBMDHG010000044.1"/>
</dbReference>
<feature type="domain" description="HTH cro/C1-type" evidence="1">
    <location>
        <begin position="38"/>
        <end position="92"/>
    </location>
</feature>